<dbReference type="GO" id="GO:0016787">
    <property type="term" value="F:hydrolase activity"/>
    <property type="evidence" value="ECO:0007669"/>
    <property type="project" value="UniProtKB-KW"/>
</dbReference>
<evidence type="ECO:0000256" key="1">
    <source>
        <dbReference type="ARBA" id="ARBA00001946"/>
    </source>
</evidence>
<gene>
    <name evidence="5" type="ORF">ACFSBT_18125</name>
</gene>
<dbReference type="Gene3D" id="3.90.79.10">
    <property type="entry name" value="Nucleoside Triphosphate Pyrophosphohydrolase"/>
    <property type="match status" value="1"/>
</dbReference>
<evidence type="ECO:0000313" key="5">
    <source>
        <dbReference type="EMBL" id="MFD1515201.1"/>
    </source>
</evidence>
<comment type="cofactor">
    <cofactor evidence="1">
        <name>Mg(2+)</name>
        <dbReference type="ChEBI" id="CHEBI:18420"/>
    </cofactor>
</comment>
<comment type="caution">
    <text evidence="5">The sequence shown here is derived from an EMBL/GenBank/DDBJ whole genome shotgun (WGS) entry which is preliminary data.</text>
</comment>
<keyword evidence="6" id="KW-1185">Reference proteome</keyword>
<accession>A0ABD6AZD7</accession>
<dbReference type="RefSeq" id="WP_250875125.1">
    <property type="nucleotide sequence ID" value="NZ_JALXFV010000008.1"/>
</dbReference>
<dbReference type="InterPro" id="IPR020084">
    <property type="entry name" value="NUDIX_hydrolase_CS"/>
</dbReference>
<dbReference type="EMBL" id="JBHUDC010000008">
    <property type="protein sequence ID" value="MFD1515201.1"/>
    <property type="molecule type" value="Genomic_DNA"/>
</dbReference>
<proteinExistence type="predicted"/>
<keyword evidence="2" id="KW-0378">Hydrolase</keyword>
<evidence type="ECO:0000256" key="3">
    <source>
        <dbReference type="SAM" id="MobiDB-lite"/>
    </source>
</evidence>
<dbReference type="AlphaFoldDB" id="A0ABD6AZD7"/>
<dbReference type="PANTHER" id="PTHR43046">
    <property type="entry name" value="GDP-MANNOSE MANNOSYL HYDROLASE"/>
    <property type="match status" value="1"/>
</dbReference>
<dbReference type="PROSITE" id="PS51462">
    <property type="entry name" value="NUDIX"/>
    <property type="match status" value="1"/>
</dbReference>
<feature type="region of interest" description="Disordered" evidence="3">
    <location>
        <begin position="1"/>
        <end position="22"/>
    </location>
</feature>
<organism evidence="5 6">
    <name type="scientific">Halomarina rubra</name>
    <dbReference type="NCBI Taxonomy" id="2071873"/>
    <lineage>
        <taxon>Archaea</taxon>
        <taxon>Methanobacteriati</taxon>
        <taxon>Methanobacteriota</taxon>
        <taxon>Stenosarchaea group</taxon>
        <taxon>Halobacteria</taxon>
        <taxon>Halobacteriales</taxon>
        <taxon>Natronomonadaceae</taxon>
        <taxon>Halomarina</taxon>
    </lineage>
</organism>
<feature type="domain" description="Nudix hydrolase" evidence="4">
    <location>
        <begin position="55"/>
        <end position="188"/>
    </location>
</feature>
<dbReference type="InterPro" id="IPR015797">
    <property type="entry name" value="NUDIX_hydrolase-like_dom_sf"/>
</dbReference>
<evidence type="ECO:0000313" key="6">
    <source>
        <dbReference type="Proteomes" id="UP001597187"/>
    </source>
</evidence>
<sequence>MSGDEAGRKRDAEAEVRDDRTLSPDVLTARYEGVKRRSNRIELPSTQWEGLVTDEGRWGVGALVRRDGAALLVREDSKDSEWVLPGGKLEVGESHAEGALREVREETGIDVEIDGLLAVSEQTFVDAADGREFDYFFATFGASPVAAGHPVPDDDPGLPEETIAEVRWHDTAPEDVLDRDQLVDLMGW</sequence>
<reference evidence="5 6" key="1">
    <citation type="journal article" date="2019" name="Int. J. Syst. Evol. Microbiol.">
        <title>The Global Catalogue of Microorganisms (GCM) 10K type strain sequencing project: providing services to taxonomists for standard genome sequencing and annotation.</title>
        <authorList>
            <consortium name="The Broad Institute Genomics Platform"/>
            <consortium name="The Broad Institute Genome Sequencing Center for Infectious Disease"/>
            <person name="Wu L."/>
            <person name="Ma J."/>
        </authorList>
    </citation>
    <scope>NUCLEOTIDE SEQUENCE [LARGE SCALE GENOMIC DNA]</scope>
    <source>
        <strain evidence="5 6">CGMCC 1.12563</strain>
    </source>
</reference>
<dbReference type="SUPFAM" id="SSF55811">
    <property type="entry name" value="Nudix"/>
    <property type="match status" value="1"/>
</dbReference>
<dbReference type="InterPro" id="IPR020476">
    <property type="entry name" value="Nudix_hydrolase"/>
</dbReference>
<dbReference type="PROSITE" id="PS00893">
    <property type="entry name" value="NUDIX_BOX"/>
    <property type="match status" value="1"/>
</dbReference>
<dbReference type="Pfam" id="PF00293">
    <property type="entry name" value="NUDIX"/>
    <property type="match status" value="1"/>
</dbReference>
<evidence type="ECO:0000259" key="4">
    <source>
        <dbReference type="PROSITE" id="PS51462"/>
    </source>
</evidence>
<dbReference type="InterPro" id="IPR000086">
    <property type="entry name" value="NUDIX_hydrolase_dom"/>
</dbReference>
<dbReference type="PRINTS" id="PR00502">
    <property type="entry name" value="NUDIXFAMILY"/>
</dbReference>
<dbReference type="PANTHER" id="PTHR43046:SF14">
    <property type="entry name" value="MUTT_NUDIX FAMILY PROTEIN"/>
    <property type="match status" value="1"/>
</dbReference>
<protein>
    <submittedName>
        <fullName evidence="5">NUDIX domain-containing protein</fullName>
    </submittedName>
</protein>
<name>A0ABD6AZD7_9EURY</name>
<dbReference type="Proteomes" id="UP001597187">
    <property type="component" value="Unassembled WGS sequence"/>
</dbReference>
<evidence type="ECO:0000256" key="2">
    <source>
        <dbReference type="ARBA" id="ARBA00022801"/>
    </source>
</evidence>